<evidence type="ECO:0000256" key="2">
    <source>
        <dbReference type="ARBA" id="ARBA00012438"/>
    </source>
</evidence>
<feature type="transmembrane region" description="Helical" evidence="6">
    <location>
        <begin position="300"/>
        <end position="322"/>
    </location>
</feature>
<dbReference type="InterPro" id="IPR003594">
    <property type="entry name" value="HATPase_dom"/>
</dbReference>
<dbReference type="Proteomes" id="UP000323653">
    <property type="component" value="Chromosome"/>
</dbReference>
<evidence type="ECO:0000256" key="1">
    <source>
        <dbReference type="ARBA" id="ARBA00000085"/>
    </source>
</evidence>
<dbReference type="GO" id="GO:0000155">
    <property type="term" value="F:phosphorelay sensor kinase activity"/>
    <property type="evidence" value="ECO:0007669"/>
    <property type="project" value="InterPro"/>
</dbReference>
<keyword evidence="9" id="KW-1185">Reference proteome</keyword>
<dbReference type="Gene3D" id="3.30.565.10">
    <property type="entry name" value="Histidine kinase-like ATPase, C-terminal domain"/>
    <property type="match status" value="1"/>
</dbReference>
<name>A0A5C0VKD1_9SPHI</name>
<evidence type="ECO:0000256" key="6">
    <source>
        <dbReference type="SAM" id="Phobius"/>
    </source>
</evidence>
<dbReference type="Pfam" id="PF00512">
    <property type="entry name" value="HisKA"/>
    <property type="match status" value="1"/>
</dbReference>
<dbReference type="PRINTS" id="PR00344">
    <property type="entry name" value="BCTRLSENSOR"/>
</dbReference>
<dbReference type="Gene3D" id="1.10.287.130">
    <property type="match status" value="1"/>
</dbReference>
<keyword evidence="3" id="KW-0597">Phosphoprotein</keyword>
<dbReference type="SUPFAM" id="SSF55874">
    <property type="entry name" value="ATPase domain of HSP90 chaperone/DNA topoisomerase II/histidine kinase"/>
    <property type="match status" value="1"/>
</dbReference>
<organism evidence="8 9">
    <name type="scientific">Pedobacter aquae</name>
    <dbReference type="NCBI Taxonomy" id="2605747"/>
    <lineage>
        <taxon>Bacteria</taxon>
        <taxon>Pseudomonadati</taxon>
        <taxon>Bacteroidota</taxon>
        <taxon>Sphingobacteriia</taxon>
        <taxon>Sphingobacteriales</taxon>
        <taxon>Sphingobacteriaceae</taxon>
        <taxon>Pedobacter</taxon>
    </lineage>
</organism>
<dbReference type="EMBL" id="CP043329">
    <property type="protein sequence ID" value="QEK52996.1"/>
    <property type="molecule type" value="Genomic_DNA"/>
</dbReference>
<evidence type="ECO:0000313" key="8">
    <source>
        <dbReference type="EMBL" id="QEK52996.1"/>
    </source>
</evidence>
<dbReference type="SUPFAM" id="SSF47384">
    <property type="entry name" value="Homodimeric domain of signal transducing histidine kinase"/>
    <property type="match status" value="1"/>
</dbReference>
<proteinExistence type="predicted"/>
<dbReference type="PANTHER" id="PTHR43547">
    <property type="entry name" value="TWO-COMPONENT HISTIDINE KINASE"/>
    <property type="match status" value="1"/>
</dbReference>
<keyword evidence="6" id="KW-1133">Transmembrane helix</keyword>
<dbReference type="FunFam" id="3.30.565.10:FF:000006">
    <property type="entry name" value="Sensor histidine kinase WalK"/>
    <property type="match status" value="1"/>
</dbReference>
<keyword evidence="4" id="KW-0808">Transferase</keyword>
<reference evidence="8 9" key="1">
    <citation type="submission" date="2019-08" db="EMBL/GenBank/DDBJ databases">
        <title>Pedobacter sp. nov., isolated from Han river, South Korea.</title>
        <authorList>
            <person name="Lee D.-H."/>
            <person name="Kim Y.-S."/>
            <person name="Hwang E.-M."/>
            <person name="Le Tran T.C."/>
            <person name="Cha C.-J."/>
        </authorList>
    </citation>
    <scope>NUCLEOTIDE SEQUENCE [LARGE SCALE GENOMIC DNA]</scope>
    <source>
        <strain evidence="8 9">CJ43</strain>
    </source>
</reference>
<keyword evidence="5 8" id="KW-0418">Kinase</keyword>
<feature type="transmembrane region" description="Helical" evidence="6">
    <location>
        <begin position="12"/>
        <end position="34"/>
    </location>
</feature>
<dbReference type="InterPro" id="IPR003661">
    <property type="entry name" value="HisK_dim/P_dom"/>
</dbReference>
<evidence type="ECO:0000259" key="7">
    <source>
        <dbReference type="PROSITE" id="PS50109"/>
    </source>
</evidence>
<accession>A0A5C0VKD1</accession>
<sequence>MKAEELRYRKNFLLIIVFMVLISVSLIVALFLGYNFTRKYVENEFSSKKIEVLEQTIAPYNSFFQNAVPEVSFYQGYLDSASASKYADSVLQQYRFVDRIIFYDAQISNRPIEDGLTLGKLSLGIKNVFRYGRNISKDSIVIFDDSNPGGLSLNNAEELNKAGLKLGNYIEQADTTQALSEEIIFKTFYNIIPNRITYMNVPRREEIKVYKDLMLKELPLSPRYQQDIFTFELNPYQLVIKNTHPEIYQFINIRKQSFDPILEKPNLLTTDISLSGPFADYKLYFASEKDFLIKEVGRRFMPIAFGVFFIYCILALITFLIYRNLNINQKLFKLQYDFINNFTHEFKTPVSVIKIAGNNIKSAKELTEREKNHYGKILDEEADRLNDLMNRLLSFTQIENRAIKLKNEEINLEIFAQNIIDSFQIKYADYEIDLSIKGVETFKSDPLLLGSLFDNLIENAYKYANPGSKFLKISIYKSKKNIIFSFEDKGIGIDRKEIKNIFKKFYRIQSQYNQQGSVGLGLAFCKELVNFMDGDITVTSRPGIGSHFKITLPYDR</sequence>
<dbReference type="KEGG" id="pej:FYC62_15940"/>
<dbReference type="InterPro" id="IPR036097">
    <property type="entry name" value="HisK_dim/P_sf"/>
</dbReference>
<dbReference type="AlphaFoldDB" id="A0A5C0VKD1"/>
<dbReference type="PROSITE" id="PS50109">
    <property type="entry name" value="HIS_KIN"/>
    <property type="match status" value="1"/>
</dbReference>
<dbReference type="RefSeq" id="WP_149075653.1">
    <property type="nucleotide sequence ID" value="NZ_CP043329.1"/>
</dbReference>
<dbReference type="InterPro" id="IPR036890">
    <property type="entry name" value="HATPase_C_sf"/>
</dbReference>
<dbReference type="InterPro" id="IPR004358">
    <property type="entry name" value="Sig_transdc_His_kin-like_C"/>
</dbReference>
<protein>
    <recommendedName>
        <fullName evidence="2">histidine kinase</fullName>
        <ecNumber evidence="2">2.7.13.3</ecNumber>
    </recommendedName>
</protein>
<keyword evidence="6" id="KW-0812">Transmembrane</keyword>
<keyword evidence="6" id="KW-0472">Membrane</keyword>
<dbReference type="Pfam" id="PF02518">
    <property type="entry name" value="HATPase_c"/>
    <property type="match status" value="1"/>
</dbReference>
<dbReference type="PANTHER" id="PTHR43547:SF2">
    <property type="entry name" value="HYBRID SIGNAL TRANSDUCTION HISTIDINE KINASE C"/>
    <property type="match status" value="1"/>
</dbReference>
<dbReference type="CDD" id="cd00082">
    <property type="entry name" value="HisKA"/>
    <property type="match status" value="1"/>
</dbReference>
<evidence type="ECO:0000256" key="3">
    <source>
        <dbReference type="ARBA" id="ARBA00022553"/>
    </source>
</evidence>
<comment type="catalytic activity">
    <reaction evidence="1">
        <text>ATP + protein L-histidine = ADP + protein N-phospho-L-histidine.</text>
        <dbReference type="EC" id="2.7.13.3"/>
    </reaction>
</comment>
<dbReference type="EC" id="2.7.13.3" evidence="2"/>
<dbReference type="InterPro" id="IPR005467">
    <property type="entry name" value="His_kinase_dom"/>
</dbReference>
<feature type="domain" description="Histidine kinase" evidence="7">
    <location>
        <begin position="341"/>
        <end position="556"/>
    </location>
</feature>
<gene>
    <name evidence="8" type="ORF">FYC62_15940</name>
</gene>
<dbReference type="SMART" id="SM00388">
    <property type="entry name" value="HisKA"/>
    <property type="match status" value="1"/>
</dbReference>
<evidence type="ECO:0000256" key="5">
    <source>
        <dbReference type="ARBA" id="ARBA00022777"/>
    </source>
</evidence>
<evidence type="ECO:0000313" key="9">
    <source>
        <dbReference type="Proteomes" id="UP000323653"/>
    </source>
</evidence>
<evidence type="ECO:0000256" key="4">
    <source>
        <dbReference type="ARBA" id="ARBA00022679"/>
    </source>
</evidence>
<dbReference type="SMART" id="SM00387">
    <property type="entry name" value="HATPase_c"/>
    <property type="match status" value="1"/>
</dbReference>